<dbReference type="PROSITE" id="PS50042">
    <property type="entry name" value="CNMP_BINDING_3"/>
    <property type="match status" value="1"/>
</dbReference>
<dbReference type="SMART" id="SM00100">
    <property type="entry name" value="cNMP"/>
    <property type="match status" value="1"/>
</dbReference>
<proteinExistence type="predicted"/>
<dbReference type="eggNOG" id="COG0664">
    <property type="taxonomic scope" value="Bacteria"/>
</dbReference>
<dbReference type="RefSeq" id="WP_009540511.1">
    <property type="nucleotide sequence ID" value="NZ_ANHY01000008.1"/>
</dbReference>
<gene>
    <name evidence="2" type="ORF">C882_4403</name>
</gene>
<name>K9H070_9PROT</name>
<accession>K9H070</accession>
<feature type="domain" description="Cyclic nucleotide-binding" evidence="1">
    <location>
        <begin position="26"/>
        <end position="96"/>
    </location>
</feature>
<organism evidence="2 3">
    <name type="scientific">Caenispirillum salinarum AK4</name>
    <dbReference type="NCBI Taxonomy" id="1238182"/>
    <lineage>
        <taxon>Bacteria</taxon>
        <taxon>Pseudomonadati</taxon>
        <taxon>Pseudomonadota</taxon>
        <taxon>Alphaproteobacteria</taxon>
        <taxon>Rhodospirillales</taxon>
        <taxon>Novispirillaceae</taxon>
        <taxon>Caenispirillum</taxon>
    </lineage>
</organism>
<dbReference type="Gene3D" id="2.60.120.10">
    <property type="entry name" value="Jelly Rolls"/>
    <property type="match status" value="1"/>
</dbReference>
<dbReference type="STRING" id="1238182.C882_4403"/>
<dbReference type="InterPro" id="IPR014710">
    <property type="entry name" value="RmlC-like_jellyroll"/>
</dbReference>
<evidence type="ECO:0000313" key="3">
    <source>
        <dbReference type="Proteomes" id="UP000009881"/>
    </source>
</evidence>
<dbReference type="Proteomes" id="UP000009881">
    <property type="component" value="Unassembled WGS sequence"/>
</dbReference>
<dbReference type="SUPFAM" id="SSF51206">
    <property type="entry name" value="cAMP-binding domain-like"/>
    <property type="match status" value="1"/>
</dbReference>
<dbReference type="Pfam" id="PF00027">
    <property type="entry name" value="cNMP_binding"/>
    <property type="match status" value="1"/>
</dbReference>
<evidence type="ECO:0000313" key="2">
    <source>
        <dbReference type="EMBL" id="EKV30444.1"/>
    </source>
</evidence>
<dbReference type="OrthoDB" id="190787at2"/>
<dbReference type="EMBL" id="ANHY01000008">
    <property type="protein sequence ID" value="EKV30444.1"/>
    <property type="molecule type" value="Genomic_DNA"/>
</dbReference>
<evidence type="ECO:0000259" key="1">
    <source>
        <dbReference type="PROSITE" id="PS50042"/>
    </source>
</evidence>
<sequence length="166" mass="17712">MSTSDTTSSAAPSAAVLAEALAHHPFFHDLPAPALERLAACAREARFDAGTQIFHAGGDADGFFVIRQGTVRVESKRPGSAGPAVLQTLHEGEILGWSWLTPPYRWAFDARAVGPTRVIALGGACLRAAFEADPLLGYRLVTRFAGVMGERLRAAHMRMLELDDGG</sequence>
<dbReference type="PATRIC" id="fig|1238182.3.peg.2065"/>
<protein>
    <submittedName>
        <fullName evidence="2">cAMP-binding protein</fullName>
    </submittedName>
</protein>
<keyword evidence="3" id="KW-1185">Reference proteome</keyword>
<dbReference type="AlphaFoldDB" id="K9H070"/>
<dbReference type="InterPro" id="IPR000595">
    <property type="entry name" value="cNMP-bd_dom"/>
</dbReference>
<comment type="caution">
    <text evidence="2">The sequence shown here is derived from an EMBL/GenBank/DDBJ whole genome shotgun (WGS) entry which is preliminary data.</text>
</comment>
<dbReference type="CDD" id="cd00038">
    <property type="entry name" value="CAP_ED"/>
    <property type="match status" value="1"/>
</dbReference>
<reference evidence="2 3" key="1">
    <citation type="journal article" date="2013" name="Genome Announc.">
        <title>Draft Genome Sequence of an Alphaproteobacterium, Caenispirillum salinarum AK4(T), Isolated from a Solar Saltern.</title>
        <authorList>
            <person name="Khatri I."/>
            <person name="Singh A."/>
            <person name="Korpole S."/>
            <person name="Pinnaka A.K."/>
            <person name="Subramanian S."/>
        </authorList>
    </citation>
    <scope>NUCLEOTIDE SEQUENCE [LARGE SCALE GENOMIC DNA]</scope>
    <source>
        <strain evidence="2 3">AK4</strain>
    </source>
</reference>
<dbReference type="InterPro" id="IPR018490">
    <property type="entry name" value="cNMP-bd_dom_sf"/>
</dbReference>